<organism evidence="2 3">
    <name type="scientific">Sphingobacterium detergens</name>
    <dbReference type="NCBI Taxonomy" id="1145106"/>
    <lineage>
        <taxon>Bacteria</taxon>
        <taxon>Pseudomonadati</taxon>
        <taxon>Bacteroidota</taxon>
        <taxon>Sphingobacteriia</taxon>
        <taxon>Sphingobacteriales</taxon>
        <taxon>Sphingobacteriaceae</taxon>
        <taxon>Sphingobacterium</taxon>
    </lineage>
</organism>
<keyword evidence="3" id="KW-1185">Reference proteome</keyword>
<dbReference type="Pfam" id="PF00027">
    <property type="entry name" value="cNMP_binding"/>
    <property type="match status" value="1"/>
</dbReference>
<dbReference type="InterPro" id="IPR000595">
    <property type="entry name" value="cNMP-bd_dom"/>
</dbReference>
<proteinExistence type="predicted"/>
<comment type="caution">
    <text evidence="2">The sequence shown here is derived from an EMBL/GenBank/DDBJ whole genome shotgun (WGS) entry which is preliminary data.</text>
</comment>
<evidence type="ECO:0000259" key="1">
    <source>
        <dbReference type="Pfam" id="PF00027"/>
    </source>
</evidence>
<dbReference type="Proteomes" id="UP000286246">
    <property type="component" value="Unassembled WGS sequence"/>
</dbReference>
<dbReference type="SUPFAM" id="SSF51206">
    <property type="entry name" value="cAMP-binding domain-like"/>
    <property type="match status" value="1"/>
</dbReference>
<sequence>MKKQLLIEHISKYVKLSKNEVALIRSFLKLKKVRRKQLMLEEMEIQKYGFFVISGCLKSYTLEKNGFERVLQFAPSGWWIGDMFSLKNQEPSRLYIDAVFDSEILLLSHLDLSNLYEMVPNLERCFRLLAENAFAASQRRIIETVSLTALERYENFKTRYPDLFEQLPQKLIASYIGITPEFLSRVLRELSNDNLR</sequence>
<gene>
    <name evidence="2" type="ORF">DFQ12_2196</name>
</gene>
<dbReference type="Gene3D" id="2.60.120.10">
    <property type="entry name" value="Jelly Rolls"/>
    <property type="match status" value="1"/>
</dbReference>
<dbReference type="InterPro" id="IPR036388">
    <property type="entry name" value="WH-like_DNA-bd_sf"/>
</dbReference>
<protein>
    <submittedName>
        <fullName evidence="2">CRP-like cAMP-binding protein</fullName>
    </submittedName>
</protein>
<dbReference type="OrthoDB" id="1092431at2"/>
<dbReference type="Gene3D" id="1.10.10.10">
    <property type="entry name" value="Winged helix-like DNA-binding domain superfamily/Winged helix DNA-binding domain"/>
    <property type="match status" value="1"/>
</dbReference>
<dbReference type="RefSeq" id="WP_120258878.1">
    <property type="nucleotide sequence ID" value="NZ_RAPY01000001.1"/>
</dbReference>
<evidence type="ECO:0000313" key="3">
    <source>
        <dbReference type="Proteomes" id="UP000286246"/>
    </source>
</evidence>
<accession>A0A420BKR5</accession>
<dbReference type="InterPro" id="IPR018490">
    <property type="entry name" value="cNMP-bd_dom_sf"/>
</dbReference>
<name>A0A420BKR5_SPHD1</name>
<feature type="domain" description="Cyclic nucleotide-binding" evidence="1">
    <location>
        <begin position="31"/>
        <end position="117"/>
    </location>
</feature>
<dbReference type="InterPro" id="IPR014710">
    <property type="entry name" value="RmlC-like_jellyroll"/>
</dbReference>
<evidence type="ECO:0000313" key="2">
    <source>
        <dbReference type="EMBL" id="RKE57309.1"/>
    </source>
</evidence>
<dbReference type="EMBL" id="RAPY01000001">
    <property type="protein sequence ID" value="RKE57309.1"/>
    <property type="molecule type" value="Genomic_DNA"/>
</dbReference>
<reference evidence="2 3" key="1">
    <citation type="submission" date="2018-09" db="EMBL/GenBank/DDBJ databases">
        <title>Genomic Encyclopedia of Type Strains, Phase III (KMG-III): the genomes of soil and plant-associated and newly described type strains.</title>
        <authorList>
            <person name="Whitman W."/>
        </authorList>
    </citation>
    <scope>NUCLEOTIDE SEQUENCE [LARGE SCALE GENOMIC DNA]</scope>
    <source>
        <strain evidence="2 3">CECT 7938</strain>
    </source>
</reference>
<dbReference type="AlphaFoldDB" id="A0A420BKR5"/>